<evidence type="ECO:0000313" key="2">
    <source>
        <dbReference type="Proteomes" id="UP000231648"/>
    </source>
</evidence>
<dbReference type="Proteomes" id="UP000231648">
    <property type="component" value="Unassembled WGS sequence"/>
</dbReference>
<sequence length="78" mass="9038">IEKVYEMDNQIDANEKYSMFLVNHLTLRDDNQPIEGAGVEPTIDINDPTWENKLLEYFNSDELVKAVKEVWNTPPGEI</sequence>
<gene>
    <name evidence="1" type="ORF">COU82_00630</name>
</gene>
<organism evidence="1 2">
    <name type="scientific">Candidatus Portnoybacteria bacterium CG10_big_fil_rev_8_21_14_0_10_38_18</name>
    <dbReference type="NCBI Taxonomy" id="1974813"/>
    <lineage>
        <taxon>Bacteria</taxon>
        <taxon>Candidatus Portnoyibacteriota</taxon>
    </lineage>
</organism>
<accession>A0A2M8KCP1</accession>
<comment type="caution">
    <text evidence="1">The sequence shown here is derived from an EMBL/GenBank/DDBJ whole genome shotgun (WGS) entry which is preliminary data.</text>
</comment>
<proteinExistence type="predicted"/>
<evidence type="ECO:0000313" key="1">
    <source>
        <dbReference type="EMBL" id="PJE57690.1"/>
    </source>
</evidence>
<protein>
    <submittedName>
        <fullName evidence="1">Uncharacterized protein</fullName>
    </submittedName>
</protein>
<dbReference type="AlphaFoldDB" id="A0A2M8KCP1"/>
<dbReference type="EMBL" id="PFDX01000008">
    <property type="protein sequence ID" value="PJE57690.1"/>
    <property type="molecule type" value="Genomic_DNA"/>
</dbReference>
<reference evidence="2" key="1">
    <citation type="submission" date="2017-09" db="EMBL/GenBank/DDBJ databases">
        <title>Depth-based differentiation of microbial function through sediment-hosted aquifers and enrichment of novel symbionts in the deep terrestrial subsurface.</title>
        <authorList>
            <person name="Probst A.J."/>
            <person name="Ladd B."/>
            <person name="Jarett J.K."/>
            <person name="Geller-Mcgrath D.E."/>
            <person name="Sieber C.M.K."/>
            <person name="Emerson J.B."/>
            <person name="Anantharaman K."/>
            <person name="Thomas B.C."/>
            <person name="Malmstrom R."/>
            <person name="Stieglmeier M."/>
            <person name="Klingl A."/>
            <person name="Woyke T."/>
            <person name="Ryan C.M."/>
            <person name="Banfield J.F."/>
        </authorList>
    </citation>
    <scope>NUCLEOTIDE SEQUENCE [LARGE SCALE GENOMIC DNA]</scope>
</reference>
<name>A0A2M8KCP1_9BACT</name>
<feature type="non-terminal residue" evidence="1">
    <location>
        <position position="1"/>
    </location>
</feature>